<gene>
    <name evidence="2" type="ORF">ACFO3N_03385</name>
</gene>
<dbReference type="RefSeq" id="WP_379795233.1">
    <property type="nucleotide sequence ID" value="NZ_JBHSFY010000002.1"/>
</dbReference>
<protein>
    <submittedName>
        <fullName evidence="2">Uncharacterized protein</fullName>
    </submittedName>
</protein>
<evidence type="ECO:0000256" key="1">
    <source>
        <dbReference type="SAM" id="Phobius"/>
    </source>
</evidence>
<comment type="caution">
    <text evidence="2">The sequence shown here is derived from an EMBL/GenBank/DDBJ whole genome shotgun (WGS) entry which is preliminary data.</text>
</comment>
<keyword evidence="3" id="KW-1185">Reference proteome</keyword>
<sequence>MVVKKNVLEQKTNEQLEEYIKPETRYVPQATKFAFEILKTRGRVFSEQEVDTINLLINKTEEKKIRPIHENHIKSSNLIFISIIFGLIDLFFALKYIPK</sequence>
<feature type="transmembrane region" description="Helical" evidence="1">
    <location>
        <begin position="78"/>
        <end position="97"/>
    </location>
</feature>
<organism evidence="2 3">
    <name type="scientific">Flavobacterium chungangensis</name>
    <dbReference type="NCBI Taxonomy" id="2708132"/>
    <lineage>
        <taxon>Bacteria</taxon>
        <taxon>Pseudomonadati</taxon>
        <taxon>Bacteroidota</taxon>
        <taxon>Flavobacteriia</taxon>
        <taxon>Flavobacteriales</taxon>
        <taxon>Flavobacteriaceae</taxon>
        <taxon>Flavobacterium</taxon>
    </lineage>
</organism>
<keyword evidence="1" id="KW-0472">Membrane</keyword>
<proteinExistence type="predicted"/>
<evidence type="ECO:0000313" key="2">
    <source>
        <dbReference type="EMBL" id="MFC4476098.1"/>
    </source>
</evidence>
<dbReference type="Proteomes" id="UP001596003">
    <property type="component" value="Unassembled WGS sequence"/>
</dbReference>
<reference evidence="3" key="1">
    <citation type="journal article" date="2019" name="Int. J. Syst. Evol. Microbiol.">
        <title>The Global Catalogue of Microorganisms (GCM) 10K type strain sequencing project: providing services to taxonomists for standard genome sequencing and annotation.</title>
        <authorList>
            <consortium name="The Broad Institute Genomics Platform"/>
            <consortium name="The Broad Institute Genome Sequencing Center for Infectious Disease"/>
            <person name="Wu L."/>
            <person name="Ma J."/>
        </authorList>
    </citation>
    <scope>NUCLEOTIDE SEQUENCE [LARGE SCALE GENOMIC DNA]</scope>
    <source>
        <strain evidence="3">NBRC 103627</strain>
    </source>
</reference>
<keyword evidence="1" id="KW-0812">Transmembrane</keyword>
<keyword evidence="1" id="KW-1133">Transmembrane helix</keyword>
<name>A0ABV8Z8Y4_9FLAO</name>
<evidence type="ECO:0000313" key="3">
    <source>
        <dbReference type="Proteomes" id="UP001596003"/>
    </source>
</evidence>
<accession>A0ABV8Z8Y4</accession>
<dbReference type="EMBL" id="JBHSFY010000002">
    <property type="protein sequence ID" value="MFC4476098.1"/>
    <property type="molecule type" value="Genomic_DNA"/>
</dbReference>